<dbReference type="PANTHER" id="PTHR10907">
    <property type="entry name" value="REGUCALCIN"/>
    <property type="match status" value="1"/>
</dbReference>
<name>A0A177T1P0_9BASI</name>
<protein>
    <recommendedName>
        <fullName evidence="2">SMP-30/Gluconolactonase/LRE-like region domain-containing protein</fullName>
    </recommendedName>
</protein>
<dbReference type="Proteomes" id="UP000077671">
    <property type="component" value="Unassembled WGS sequence"/>
</dbReference>
<evidence type="ECO:0000256" key="1">
    <source>
        <dbReference type="ARBA" id="ARBA00008853"/>
    </source>
</evidence>
<feature type="domain" description="SMP-30/Gluconolactonase/LRE-like region" evidence="2">
    <location>
        <begin position="9"/>
        <end position="184"/>
    </location>
</feature>
<comment type="similarity">
    <text evidence="1">Belongs to the SMP-30/CGR1 family.</text>
</comment>
<reference evidence="3" key="1">
    <citation type="submission" date="2016-04" db="EMBL/GenBank/DDBJ databases">
        <authorList>
            <person name="Nguyen H.D."/>
            <person name="Kesanakurti P."/>
            <person name="Cullis J."/>
            <person name="Levesque C.A."/>
            <person name="Hambleton S."/>
        </authorList>
    </citation>
    <scope>NUCLEOTIDE SEQUENCE</scope>
    <source>
        <strain evidence="3">DAOMC 238032</strain>
    </source>
</reference>
<evidence type="ECO:0000259" key="2">
    <source>
        <dbReference type="Pfam" id="PF08450"/>
    </source>
</evidence>
<dbReference type="GO" id="GO:0004341">
    <property type="term" value="F:gluconolactonase activity"/>
    <property type="evidence" value="ECO:0007669"/>
    <property type="project" value="TreeGrafter"/>
</dbReference>
<dbReference type="Gene3D" id="2.120.10.30">
    <property type="entry name" value="TolB, C-terminal domain"/>
    <property type="match status" value="1"/>
</dbReference>
<sequence length="217" mass="23342">MVNRKILKITEDGLEEYADLHGFATGDANDLVVDTDGRIYVGNIGYDLFGGEDPAPADLLLVETDRSVRVAAKGLDMPNGVVIKDGGRALVIAETWSNRLTLFDRSIDDGRLSNPRVYADLGERAPDGICLDQQGGIWVSCFNTGEFIRVIEGGQITDRVTCPGKRAVACQLGGADGRTLFCCTFAGEIDEIYNRKRAGAIEVVRVEVPGSDFVAAA</sequence>
<gene>
    <name evidence="3" type="ORF">A4X03_0g7918</name>
</gene>
<proteinExistence type="inferred from homology"/>
<dbReference type="AlphaFoldDB" id="A0A177T1P0"/>
<evidence type="ECO:0000313" key="3">
    <source>
        <dbReference type="EMBL" id="KAE8242936.1"/>
    </source>
</evidence>
<accession>A0A177T1P0</accession>
<comment type="caution">
    <text evidence="3">The sequence shown here is derived from an EMBL/GenBank/DDBJ whole genome shotgun (WGS) entry which is preliminary data.</text>
</comment>
<dbReference type="PANTHER" id="PTHR10907:SF47">
    <property type="entry name" value="REGUCALCIN"/>
    <property type="match status" value="1"/>
</dbReference>
<dbReference type="SUPFAM" id="SSF63829">
    <property type="entry name" value="Calcium-dependent phosphotriesterase"/>
    <property type="match status" value="1"/>
</dbReference>
<dbReference type="EMBL" id="LWDD02002095">
    <property type="protein sequence ID" value="KAE8242936.1"/>
    <property type="molecule type" value="Genomic_DNA"/>
</dbReference>
<dbReference type="GO" id="GO:0005509">
    <property type="term" value="F:calcium ion binding"/>
    <property type="evidence" value="ECO:0007669"/>
    <property type="project" value="TreeGrafter"/>
</dbReference>
<organism evidence="3 4">
    <name type="scientific">Tilletia caries</name>
    <name type="common">wheat bunt fungus</name>
    <dbReference type="NCBI Taxonomy" id="13290"/>
    <lineage>
        <taxon>Eukaryota</taxon>
        <taxon>Fungi</taxon>
        <taxon>Dikarya</taxon>
        <taxon>Basidiomycota</taxon>
        <taxon>Ustilaginomycotina</taxon>
        <taxon>Exobasidiomycetes</taxon>
        <taxon>Tilletiales</taxon>
        <taxon>Tilletiaceae</taxon>
        <taxon>Tilletia</taxon>
    </lineage>
</organism>
<reference evidence="3" key="2">
    <citation type="journal article" date="2019" name="IMA Fungus">
        <title>Genome sequencing and comparison of five Tilletia species to identify candidate genes for the detection of regulated species infecting wheat.</title>
        <authorList>
            <person name="Nguyen H.D.T."/>
            <person name="Sultana T."/>
            <person name="Kesanakurti P."/>
            <person name="Hambleton S."/>
        </authorList>
    </citation>
    <scope>NUCLEOTIDE SEQUENCE</scope>
    <source>
        <strain evidence="3">DAOMC 238032</strain>
    </source>
</reference>
<dbReference type="InterPro" id="IPR013658">
    <property type="entry name" value="SGL"/>
</dbReference>
<dbReference type="InterPro" id="IPR011042">
    <property type="entry name" value="6-blade_b-propeller_TolB-like"/>
</dbReference>
<evidence type="ECO:0000313" key="4">
    <source>
        <dbReference type="Proteomes" id="UP000077671"/>
    </source>
</evidence>
<dbReference type="Pfam" id="PF08450">
    <property type="entry name" value="SGL"/>
    <property type="match status" value="1"/>
</dbReference>
<dbReference type="GO" id="GO:0019853">
    <property type="term" value="P:L-ascorbic acid biosynthetic process"/>
    <property type="evidence" value="ECO:0007669"/>
    <property type="project" value="TreeGrafter"/>
</dbReference>